<dbReference type="InterPro" id="IPR000160">
    <property type="entry name" value="GGDEF_dom"/>
</dbReference>
<evidence type="ECO:0000256" key="1">
    <source>
        <dbReference type="SAM" id="Phobius"/>
    </source>
</evidence>
<dbReference type="Pfam" id="PF00990">
    <property type="entry name" value="GGDEF"/>
    <property type="match status" value="1"/>
</dbReference>
<feature type="transmembrane region" description="Helical" evidence="1">
    <location>
        <begin position="141"/>
        <end position="164"/>
    </location>
</feature>
<dbReference type="CDD" id="cd01949">
    <property type="entry name" value="GGDEF"/>
    <property type="match status" value="1"/>
</dbReference>
<keyword evidence="1" id="KW-0472">Membrane</keyword>
<feature type="transmembrane region" description="Helical" evidence="1">
    <location>
        <begin position="6"/>
        <end position="24"/>
    </location>
</feature>
<dbReference type="PANTHER" id="PTHR45138">
    <property type="entry name" value="REGULATORY COMPONENTS OF SENSORY TRANSDUCTION SYSTEM"/>
    <property type="match status" value="1"/>
</dbReference>
<comment type="caution">
    <text evidence="4">The sequence shown here is derived from an EMBL/GenBank/DDBJ whole genome shotgun (WGS) entry which is preliminary data.</text>
</comment>
<dbReference type="InterPro" id="IPR029787">
    <property type="entry name" value="Nucleotide_cyclase"/>
</dbReference>
<organism evidence="4 5">
    <name type="scientific">Acetobacterium fimetarium</name>
    <dbReference type="NCBI Taxonomy" id="52691"/>
    <lineage>
        <taxon>Bacteria</taxon>
        <taxon>Bacillati</taxon>
        <taxon>Bacillota</taxon>
        <taxon>Clostridia</taxon>
        <taxon>Eubacteriales</taxon>
        <taxon>Eubacteriaceae</taxon>
        <taxon>Acetobacterium</taxon>
    </lineage>
</organism>
<name>A0ABR6WXY2_9FIRM</name>
<protein>
    <submittedName>
        <fullName evidence="4">Diguanylate cyclase</fullName>
    </submittedName>
</protein>
<proteinExistence type="predicted"/>
<dbReference type="SUPFAM" id="SSF55073">
    <property type="entry name" value="Nucleotide cyclase"/>
    <property type="match status" value="1"/>
</dbReference>
<dbReference type="NCBIfam" id="TIGR00254">
    <property type="entry name" value="GGDEF"/>
    <property type="match status" value="1"/>
</dbReference>
<dbReference type="Proteomes" id="UP000603234">
    <property type="component" value="Unassembled WGS sequence"/>
</dbReference>
<dbReference type="EMBL" id="WJBC01000031">
    <property type="protein sequence ID" value="MBC3805488.1"/>
    <property type="molecule type" value="Genomic_DNA"/>
</dbReference>
<feature type="transmembrane region" description="Helical" evidence="1">
    <location>
        <begin position="96"/>
        <end position="121"/>
    </location>
</feature>
<dbReference type="InterPro" id="IPR050469">
    <property type="entry name" value="Diguanylate_Cyclase"/>
</dbReference>
<dbReference type="InterPro" id="IPR000014">
    <property type="entry name" value="PAS"/>
</dbReference>
<evidence type="ECO:0000259" key="3">
    <source>
        <dbReference type="PROSITE" id="PS50887"/>
    </source>
</evidence>
<keyword evidence="5" id="KW-1185">Reference proteome</keyword>
<feature type="domain" description="GGDEF" evidence="3">
    <location>
        <begin position="359"/>
        <end position="484"/>
    </location>
</feature>
<dbReference type="PROSITE" id="PS50112">
    <property type="entry name" value="PAS"/>
    <property type="match status" value="1"/>
</dbReference>
<dbReference type="Gene3D" id="3.30.70.270">
    <property type="match status" value="1"/>
</dbReference>
<accession>A0ABR6WXY2</accession>
<keyword evidence="1" id="KW-1133">Transmembrane helix</keyword>
<dbReference type="SMART" id="SM00267">
    <property type="entry name" value="GGDEF"/>
    <property type="match status" value="1"/>
</dbReference>
<gene>
    <name evidence="4" type="ORF">GH808_13805</name>
</gene>
<evidence type="ECO:0000313" key="5">
    <source>
        <dbReference type="Proteomes" id="UP000603234"/>
    </source>
</evidence>
<feature type="domain" description="PAS" evidence="2">
    <location>
        <begin position="230"/>
        <end position="266"/>
    </location>
</feature>
<keyword evidence="1" id="KW-0812">Transmembrane</keyword>
<dbReference type="Gene3D" id="3.30.450.20">
    <property type="entry name" value="PAS domain"/>
    <property type="match status" value="1"/>
</dbReference>
<dbReference type="RefSeq" id="WP_186843375.1">
    <property type="nucleotide sequence ID" value="NZ_WJBC01000031.1"/>
</dbReference>
<feature type="transmembrane region" description="Helical" evidence="1">
    <location>
        <begin position="31"/>
        <end position="49"/>
    </location>
</feature>
<evidence type="ECO:0000313" key="4">
    <source>
        <dbReference type="EMBL" id="MBC3805488.1"/>
    </source>
</evidence>
<dbReference type="InterPro" id="IPR043128">
    <property type="entry name" value="Rev_trsase/Diguanyl_cyclase"/>
</dbReference>
<dbReference type="PROSITE" id="PS50887">
    <property type="entry name" value="GGDEF"/>
    <property type="match status" value="1"/>
</dbReference>
<dbReference type="PANTHER" id="PTHR45138:SF9">
    <property type="entry name" value="DIGUANYLATE CYCLASE DGCM-RELATED"/>
    <property type="match status" value="1"/>
</dbReference>
<evidence type="ECO:0000259" key="2">
    <source>
        <dbReference type="PROSITE" id="PS50112"/>
    </source>
</evidence>
<dbReference type="InterPro" id="IPR031621">
    <property type="entry name" value="HisKA_7TM"/>
</dbReference>
<feature type="transmembrane region" description="Helical" evidence="1">
    <location>
        <begin position="176"/>
        <end position="196"/>
    </location>
</feature>
<feature type="transmembrane region" description="Helical" evidence="1">
    <location>
        <begin position="61"/>
        <end position="84"/>
    </location>
</feature>
<reference evidence="4 5" key="1">
    <citation type="journal article" date="2020" name="mSystems">
        <title>Defining Genomic and Predicted Metabolic Features of the Acetobacterium Genus.</title>
        <authorList>
            <person name="Ross D.E."/>
            <person name="Marshall C.W."/>
            <person name="Gulliver D."/>
            <person name="May H.D."/>
            <person name="Norman R.S."/>
        </authorList>
    </citation>
    <scope>NUCLEOTIDE SEQUENCE [LARGE SCALE GENOMIC DNA]</scope>
    <source>
        <strain evidence="4 5">DSM 8238</strain>
    </source>
</reference>
<sequence>MNISLSIFLILSALFLIILSIVGIKHKTVSSARAFSLLIIAMAIHSLGYGFELLSTTQNAIYFWTCFEYIGISFYPVLILWFASEYTGLKRFPNRFVLLFVFGMNLLTLIFVCSNHLHGLYYSHLSVDSSLGFPVLATEKGPWYIVQPVTFYLAIGYALFVFFMRMIKTRGSSRNCVVLMFIGMLIPLVTGSLYLAGIGPRYIDLFPFTYLLLSLFIVSGLNRYDILFLSEITHEMVFNAIEEPVIVLDSEGYILNFNQASWQLFGALGELSNGDNIGSYPILAHLLFENMVQPVTIDERHYQVRLISILKQHGTIIVFTNVTEITNTKKQLEILATTDQLTGLYNRRYFMDYFDIVQNDGVIVLLDIDQFKKVNDQFGHPAGDTVLVELADCLQEHFPDGIICRLGGEEFVVLIEGETVKSIHPRADRFREAFKFRKTEFPCTLSIGLCHYEKSNYSNAINCVDKLLYEAKNAGKNCVVAEPA</sequence>
<dbReference type="InterPro" id="IPR035965">
    <property type="entry name" value="PAS-like_dom_sf"/>
</dbReference>
<dbReference type="SUPFAM" id="SSF55785">
    <property type="entry name" value="PYP-like sensor domain (PAS domain)"/>
    <property type="match status" value="1"/>
</dbReference>
<dbReference type="Pfam" id="PF13188">
    <property type="entry name" value="PAS_8"/>
    <property type="match status" value="1"/>
</dbReference>
<dbReference type="Pfam" id="PF16927">
    <property type="entry name" value="HisKA_7TM"/>
    <property type="match status" value="1"/>
</dbReference>